<dbReference type="SMART" id="SM00438">
    <property type="entry name" value="ZnF_NFX"/>
    <property type="match status" value="6"/>
</dbReference>
<evidence type="ECO:0000313" key="13">
    <source>
        <dbReference type="Proteomes" id="UP000574390"/>
    </source>
</evidence>
<evidence type="ECO:0000259" key="9">
    <source>
        <dbReference type="SMART" id="SM00438"/>
    </source>
</evidence>
<keyword evidence="5" id="KW-0378">Hydrolase</keyword>
<name>A0A7J6Q6E0_PEROL</name>
<dbReference type="CDD" id="cd18808">
    <property type="entry name" value="SF1_C_Upf1"/>
    <property type="match status" value="1"/>
</dbReference>
<feature type="domain" description="NF-X1-type" evidence="9">
    <location>
        <begin position="423"/>
        <end position="444"/>
    </location>
</feature>
<keyword evidence="4" id="KW-0863">Zinc-finger</keyword>
<dbReference type="AlphaFoldDB" id="A0A7J6Q6E0"/>
<feature type="domain" description="NF-X1-type" evidence="9">
    <location>
        <begin position="627"/>
        <end position="647"/>
    </location>
</feature>
<dbReference type="InterPro" id="IPR027417">
    <property type="entry name" value="P-loop_NTPase"/>
</dbReference>
<comment type="caution">
    <text evidence="10">The sequence shown here is derived from an EMBL/GenBank/DDBJ whole genome shotgun (WGS) entry which is preliminary data.</text>
</comment>
<feature type="domain" description="NF-X1-type" evidence="9">
    <location>
        <begin position="756"/>
        <end position="773"/>
    </location>
</feature>
<evidence type="ECO:0000256" key="5">
    <source>
        <dbReference type="ARBA" id="ARBA00022801"/>
    </source>
</evidence>
<dbReference type="InterPro" id="IPR041679">
    <property type="entry name" value="DNA2/NAM7-like_C"/>
</dbReference>
<dbReference type="Gene3D" id="3.40.50.300">
    <property type="entry name" value="P-loop containing nucleotide triphosphate hydrolases"/>
    <property type="match status" value="2"/>
</dbReference>
<dbReference type="GO" id="GO:0005694">
    <property type="term" value="C:chromosome"/>
    <property type="evidence" value="ECO:0007669"/>
    <property type="project" value="UniProtKB-ARBA"/>
</dbReference>
<evidence type="ECO:0000256" key="3">
    <source>
        <dbReference type="ARBA" id="ARBA00022741"/>
    </source>
</evidence>
<dbReference type="InterPro" id="IPR045055">
    <property type="entry name" value="DNA2/NAM7-like"/>
</dbReference>
<proteinExistence type="predicted"/>
<evidence type="ECO:0000256" key="2">
    <source>
        <dbReference type="ARBA" id="ARBA00022737"/>
    </source>
</evidence>
<dbReference type="GO" id="GO:0005524">
    <property type="term" value="F:ATP binding"/>
    <property type="evidence" value="ECO:0007669"/>
    <property type="project" value="UniProtKB-KW"/>
</dbReference>
<evidence type="ECO:0000256" key="7">
    <source>
        <dbReference type="ARBA" id="ARBA00022833"/>
    </source>
</evidence>
<keyword evidence="7" id="KW-0862">Zinc</keyword>
<keyword evidence="1" id="KW-0479">Metal-binding</keyword>
<keyword evidence="8" id="KW-0067">ATP-binding</keyword>
<dbReference type="Proteomes" id="UP000574390">
    <property type="component" value="Unassembled WGS sequence"/>
</dbReference>
<feature type="domain" description="NF-X1-type" evidence="9">
    <location>
        <begin position="510"/>
        <end position="531"/>
    </location>
</feature>
<dbReference type="PANTHER" id="PTHR10887">
    <property type="entry name" value="DNA2/NAM7 HELICASE FAMILY"/>
    <property type="match status" value="1"/>
</dbReference>
<reference evidence="12 13" key="1">
    <citation type="submission" date="2020-04" db="EMBL/GenBank/DDBJ databases">
        <title>Perkinsus olseni comparative genomics.</title>
        <authorList>
            <person name="Bogema D.R."/>
        </authorList>
    </citation>
    <scope>NUCLEOTIDE SEQUENCE [LARGE SCALE GENOMIC DNA]</scope>
    <source>
        <strain evidence="11">ATCC PRA-205</strain>
        <strain evidence="10 12">ATCC PRA-207</strain>
    </source>
</reference>
<keyword evidence="3" id="KW-0547">Nucleotide-binding</keyword>
<dbReference type="GO" id="GO:0016787">
    <property type="term" value="F:hydrolase activity"/>
    <property type="evidence" value="ECO:0007669"/>
    <property type="project" value="UniProtKB-KW"/>
</dbReference>
<dbReference type="Pfam" id="PF13087">
    <property type="entry name" value="AAA_12"/>
    <property type="match status" value="1"/>
</dbReference>
<dbReference type="FunFam" id="3.40.50.300:FF:000326">
    <property type="entry name" value="P-loop containing nucleoside triphosphate hydrolase"/>
    <property type="match status" value="1"/>
</dbReference>
<dbReference type="EMBL" id="JABANM010011544">
    <property type="protein sequence ID" value="KAF4737526.1"/>
    <property type="molecule type" value="Genomic_DNA"/>
</dbReference>
<feature type="domain" description="NF-X1-type" evidence="9">
    <location>
        <begin position="356"/>
        <end position="376"/>
    </location>
</feature>
<dbReference type="GO" id="GO:0031380">
    <property type="term" value="C:nuclear RNA-directed RNA polymerase complex"/>
    <property type="evidence" value="ECO:0007669"/>
    <property type="project" value="TreeGrafter"/>
</dbReference>
<dbReference type="SUPFAM" id="SSF52540">
    <property type="entry name" value="P-loop containing nucleoside triphosphate hydrolases"/>
    <property type="match status" value="1"/>
</dbReference>
<dbReference type="EMBL" id="JABANO010035074">
    <property type="protein sequence ID" value="KAF4704075.1"/>
    <property type="molecule type" value="Genomic_DNA"/>
</dbReference>
<evidence type="ECO:0000313" key="12">
    <source>
        <dbReference type="Proteomes" id="UP000553632"/>
    </source>
</evidence>
<dbReference type="Pfam" id="PF13086">
    <property type="entry name" value="AAA_11"/>
    <property type="match status" value="1"/>
</dbReference>
<protein>
    <recommendedName>
        <fullName evidence="9">NF-X1-type domain-containing protein</fullName>
    </recommendedName>
</protein>
<evidence type="ECO:0000256" key="4">
    <source>
        <dbReference type="ARBA" id="ARBA00022771"/>
    </source>
</evidence>
<keyword evidence="12" id="KW-1185">Reference proteome</keyword>
<keyword evidence="6" id="KW-0347">Helicase</keyword>
<sequence length="911" mass="101888">MYRRAEQGAEAYTQKKKALLLQACTGAKIIGMTSTFAALNRDLVHRLAPRVVIIEEAGELLECQLMACLSSPKLEHVVMIGDHQQLRPKINAFELCRKNHFDISLFERLINLNVPFAKLSTQLRMRPEVSQLVKHFYVDGLIDHERVKKYDRVGGVATDVYFLDHRKPEQSFEGTSKRNEHEAKLAVGLAFYLVRTQQYKPADITLLTPYIGQKRLMRNHLNPELRSNKKDGIEGVKVVSIDDYQGEENKVIILSLVRSNASRRIGFVGIENRVIVALSRAREGLYIIGNSEIFDNANSWRTVIEMLKNQGRIGPVLTLACRNHPDMREPIAKSEDFVKVKDGGCRQPCGKLLPRCGHLCHLNCHVFGHDQVACKQLCNRQAPTNCEHSRPSHQCAGCGGFSATPTDVCTYVCKKTVMVDLPCGHKKAARCHLQNDESHLKCFTKVDVVLPCGHNKQVRCYLADDADERKCFTTVAATLPCGHTQNIPCYMRDELHGVKCNTNVEVNRPCGHVQAAPCHQKADVEKSPCTESVEFTPACGHSRVVQCARKKAEENEPCETRVTVRLPCGHTRWCACRNSQQALSQLCEKQETVTLPCGHEQAVKCWQSKGPLGAVECRFSATVKAPCGHEVEQKCNRVDICRKRCIAKLPCGHPCGRKCRRSHDHASVVCEKDCRKELACGHICDNNCGAHEKLCAEECGLKCLHGKVCRKRCDEVCLPCTAQCAWQCSHYKCDKPCNELCERPRCHAKCRVKLSCGHFCSGLCGEPCPICPKCCPEVKCRISKKKIGQAVQRGSKLYSLPDCGHTFLVSALDKYMEDKFGSASKRVGLPRCVCCKARVQRAPRYGNIIKQQLKRLSSVKEMASKGVSMETKSICLFAAAHWQLDDLGHLQPTRVEKSPEISSDFLIHHGG</sequence>
<feature type="domain" description="NF-X1-type" evidence="9">
    <location>
        <begin position="651"/>
        <end position="672"/>
    </location>
</feature>
<evidence type="ECO:0000256" key="8">
    <source>
        <dbReference type="ARBA" id="ARBA00022840"/>
    </source>
</evidence>
<gene>
    <name evidence="11" type="ORF">FOZ62_002320</name>
    <name evidence="10" type="ORF">FOZ63_005792</name>
</gene>
<evidence type="ECO:0000256" key="1">
    <source>
        <dbReference type="ARBA" id="ARBA00022723"/>
    </source>
</evidence>
<dbReference type="PANTHER" id="PTHR10887:SF341">
    <property type="entry name" value="NFX1-TYPE ZINC FINGER-CONTAINING PROTEIN 1"/>
    <property type="match status" value="1"/>
</dbReference>
<evidence type="ECO:0000256" key="6">
    <source>
        <dbReference type="ARBA" id="ARBA00022806"/>
    </source>
</evidence>
<dbReference type="GO" id="GO:0004386">
    <property type="term" value="F:helicase activity"/>
    <property type="evidence" value="ECO:0007669"/>
    <property type="project" value="UniProtKB-KW"/>
</dbReference>
<dbReference type="InterPro" id="IPR000967">
    <property type="entry name" value="Znf_NFX1"/>
</dbReference>
<dbReference type="InterPro" id="IPR047187">
    <property type="entry name" value="SF1_C_Upf1"/>
</dbReference>
<dbReference type="GO" id="GO:0008270">
    <property type="term" value="F:zinc ion binding"/>
    <property type="evidence" value="ECO:0007669"/>
    <property type="project" value="UniProtKB-KW"/>
</dbReference>
<accession>A0A7J6Q6E0</accession>
<organism evidence="10 12">
    <name type="scientific">Perkinsus olseni</name>
    <name type="common">Perkinsus atlanticus</name>
    <dbReference type="NCBI Taxonomy" id="32597"/>
    <lineage>
        <taxon>Eukaryota</taxon>
        <taxon>Sar</taxon>
        <taxon>Alveolata</taxon>
        <taxon>Perkinsozoa</taxon>
        <taxon>Perkinsea</taxon>
        <taxon>Perkinsida</taxon>
        <taxon>Perkinsidae</taxon>
        <taxon>Perkinsus</taxon>
    </lineage>
</organism>
<dbReference type="Proteomes" id="UP000553632">
    <property type="component" value="Unassembled WGS sequence"/>
</dbReference>
<evidence type="ECO:0000313" key="11">
    <source>
        <dbReference type="EMBL" id="KAF4737526.1"/>
    </source>
</evidence>
<dbReference type="GO" id="GO:0031048">
    <property type="term" value="P:regulatory ncRNA-mediated heterochromatin formation"/>
    <property type="evidence" value="ECO:0007669"/>
    <property type="project" value="TreeGrafter"/>
</dbReference>
<dbReference type="InterPro" id="IPR041677">
    <property type="entry name" value="DNA2/NAM7_AAA_11"/>
</dbReference>
<evidence type="ECO:0000313" key="10">
    <source>
        <dbReference type="EMBL" id="KAF4704075.1"/>
    </source>
</evidence>
<keyword evidence="2" id="KW-0677">Repeat</keyword>